<evidence type="ECO:0000256" key="14">
    <source>
        <dbReference type="SAM" id="Coils"/>
    </source>
</evidence>
<dbReference type="InterPro" id="IPR036097">
    <property type="entry name" value="HisK_dim/P_sf"/>
</dbReference>
<evidence type="ECO:0000313" key="18">
    <source>
        <dbReference type="EMBL" id="OUQ36043.1"/>
    </source>
</evidence>
<name>A0A1Y4T515_9FIRM</name>
<keyword evidence="8" id="KW-0547">Nucleotide-binding</keyword>
<dbReference type="InterPro" id="IPR050398">
    <property type="entry name" value="HssS/ArlS-like"/>
</dbReference>
<accession>A0A1Y4T515</accession>
<dbReference type="InterPro" id="IPR005467">
    <property type="entry name" value="His_kinase_dom"/>
</dbReference>
<evidence type="ECO:0000256" key="13">
    <source>
        <dbReference type="ARBA" id="ARBA00023136"/>
    </source>
</evidence>
<dbReference type="InterPro" id="IPR003661">
    <property type="entry name" value="HisK_dim/P_dom"/>
</dbReference>
<dbReference type="EC" id="2.7.13.3" evidence="3"/>
<dbReference type="Proteomes" id="UP000195305">
    <property type="component" value="Unassembled WGS sequence"/>
</dbReference>
<evidence type="ECO:0000313" key="19">
    <source>
        <dbReference type="Proteomes" id="UP000195305"/>
    </source>
</evidence>
<keyword evidence="11 15" id="KW-1133">Transmembrane helix</keyword>
<feature type="domain" description="Histidine kinase" evidence="16">
    <location>
        <begin position="414"/>
        <end position="617"/>
    </location>
</feature>
<dbReference type="CDD" id="cd00082">
    <property type="entry name" value="HisKA"/>
    <property type="match status" value="1"/>
</dbReference>
<comment type="subcellular location">
    <subcellularLocation>
        <location evidence="2">Cell membrane</location>
        <topology evidence="2">Multi-pass membrane protein</topology>
    </subcellularLocation>
</comment>
<dbReference type="SUPFAM" id="SSF55874">
    <property type="entry name" value="ATPase domain of HSP90 chaperone/DNA topoisomerase II/histidine kinase"/>
    <property type="match status" value="1"/>
</dbReference>
<dbReference type="GO" id="GO:0005524">
    <property type="term" value="F:ATP binding"/>
    <property type="evidence" value="ECO:0007669"/>
    <property type="project" value="UniProtKB-KW"/>
</dbReference>
<dbReference type="CDD" id="cd06225">
    <property type="entry name" value="HAMP"/>
    <property type="match status" value="1"/>
</dbReference>
<comment type="catalytic activity">
    <reaction evidence="1">
        <text>ATP + protein L-histidine = ADP + protein N-phospho-L-histidine.</text>
        <dbReference type="EC" id="2.7.13.3"/>
    </reaction>
</comment>
<dbReference type="SMART" id="SM00388">
    <property type="entry name" value="HisKA"/>
    <property type="match status" value="1"/>
</dbReference>
<dbReference type="Pfam" id="PF02518">
    <property type="entry name" value="HATPase_c"/>
    <property type="match status" value="1"/>
</dbReference>
<keyword evidence="13 15" id="KW-0472">Membrane</keyword>
<evidence type="ECO:0000256" key="12">
    <source>
        <dbReference type="ARBA" id="ARBA00023012"/>
    </source>
</evidence>
<dbReference type="SUPFAM" id="SSF47384">
    <property type="entry name" value="Homodimeric domain of signal transducing histidine kinase"/>
    <property type="match status" value="1"/>
</dbReference>
<feature type="domain" description="HAMP" evidence="17">
    <location>
        <begin position="340"/>
        <end position="392"/>
    </location>
</feature>
<dbReference type="Pfam" id="PF00672">
    <property type="entry name" value="HAMP"/>
    <property type="match status" value="1"/>
</dbReference>
<keyword evidence="12" id="KW-0902">Two-component regulatory system</keyword>
<dbReference type="Gene3D" id="3.30.565.10">
    <property type="entry name" value="Histidine kinase-like ATPase, C-terminal domain"/>
    <property type="match status" value="1"/>
</dbReference>
<keyword evidence="10" id="KW-0067">ATP-binding</keyword>
<keyword evidence="19" id="KW-1185">Reference proteome</keyword>
<proteinExistence type="predicted"/>
<evidence type="ECO:0000256" key="2">
    <source>
        <dbReference type="ARBA" id="ARBA00004651"/>
    </source>
</evidence>
<evidence type="ECO:0000256" key="3">
    <source>
        <dbReference type="ARBA" id="ARBA00012438"/>
    </source>
</evidence>
<dbReference type="EMBL" id="NFLJ01000004">
    <property type="protein sequence ID" value="OUQ36043.1"/>
    <property type="molecule type" value="Genomic_DNA"/>
</dbReference>
<evidence type="ECO:0000256" key="6">
    <source>
        <dbReference type="ARBA" id="ARBA00022679"/>
    </source>
</evidence>
<organism evidence="18 19">
    <name type="scientific">Massilimicrobiota timonensis</name>
    <dbReference type="NCBI Taxonomy" id="1776392"/>
    <lineage>
        <taxon>Bacteria</taxon>
        <taxon>Bacillati</taxon>
        <taxon>Bacillota</taxon>
        <taxon>Erysipelotrichia</taxon>
        <taxon>Erysipelotrichales</taxon>
        <taxon>Erysipelotrichaceae</taxon>
        <taxon>Massilimicrobiota</taxon>
    </lineage>
</organism>
<evidence type="ECO:0000256" key="8">
    <source>
        <dbReference type="ARBA" id="ARBA00022741"/>
    </source>
</evidence>
<evidence type="ECO:0000256" key="9">
    <source>
        <dbReference type="ARBA" id="ARBA00022777"/>
    </source>
</evidence>
<evidence type="ECO:0000256" key="7">
    <source>
        <dbReference type="ARBA" id="ARBA00022692"/>
    </source>
</evidence>
<dbReference type="AlphaFoldDB" id="A0A1Y4T515"/>
<evidence type="ECO:0000256" key="4">
    <source>
        <dbReference type="ARBA" id="ARBA00022475"/>
    </source>
</evidence>
<dbReference type="PROSITE" id="PS50885">
    <property type="entry name" value="HAMP"/>
    <property type="match status" value="1"/>
</dbReference>
<feature type="transmembrane region" description="Helical" evidence="15">
    <location>
        <begin position="321"/>
        <end position="342"/>
    </location>
</feature>
<dbReference type="PANTHER" id="PTHR45528:SF1">
    <property type="entry name" value="SENSOR HISTIDINE KINASE CPXA"/>
    <property type="match status" value="1"/>
</dbReference>
<keyword evidence="5" id="KW-0597">Phosphoprotein</keyword>
<sequence>MKTMFKMTLGKKIFILVFMSFVLIQVLNVTLDFHREKSHIYIQNDNIYNIDALSRQLSILYNQKYNDLNSSFYEGIEQTLEAEDGYKIDSLFVLNPDSDMVYNLREKNAPSLTLRNENEGITTYLQINLSQIPIDQQKQIENILRKQVENNQLPVNIAFTTNDFQDNLNISMVIDDISYLSIDNRIFVDHRQNNEKIYTMYFEIYESANCFLSAQGFYIDEYDNTHEDNYQKHDEIVLDYVSSFLPQQCETFSSGVSGIEEKEGTIYSIHCMPLISKDAKPIENSEFGDYDVQDVDGYLVFYTYELNAIGRITHQVIYSKMIIYIFSFIVCIMISLLISYILTRRIKKMSQATLSIANNDFDIQLNEKAKDELGVLSHNINQMSQQLKTTIQQLNDEIEYVKKLEGMRKEFIANFTHEIKTPLSIINGYIELIEAGKDDLKKQQYLSAIHQEIEHINQLIMAMLDLSRLESGKVELYKEDIDLEDLLMSIVETFAPILKKKHIHVVLEDEFPHIQGDFKELKIVFQNFMSNAIKHTPQDGHIYLNYENGILKFENEGHHLSDEQITKIWDTYVSGDRHGTGLGLAICRAILDLHGFSYCVINSEKGVQFQIHIKDNEI</sequence>
<dbReference type="SUPFAM" id="SSF158472">
    <property type="entry name" value="HAMP domain-like"/>
    <property type="match status" value="1"/>
</dbReference>
<dbReference type="GO" id="GO:0000155">
    <property type="term" value="F:phosphorelay sensor kinase activity"/>
    <property type="evidence" value="ECO:0007669"/>
    <property type="project" value="InterPro"/>
</dbReference>
<dbReference type="InterPro" id="IPR003594">
    <property type="entry name" value="HATPase_dom"/>
</dbReference>
<evidence type="ECO:0000256" key="15">
    <source>
        <dbReference type="SAM" id="Phobius"/>
    </source>
</evidence>
<evidence type="ECO:0000259" key="16">
    <source>
        <dbReference type="PROSITE" id="PS50109"/>
    </source>
</evidence>
<comment type="caution">
    <text evidence="18">The sequence shown here is derived from an EMBL/GenBank/DDBJ whole genome shotgun (WGS) entry which is preliminary data.</text>
</comment>
<gene>
    <name evidence="18" type="ORF">B5E75_01865</name>
</gene>
<dbReference type="InterPro" id="IPR036890">
    <property type="entry name" value="HATPase_C_sf"/>
</dbReference>
<evidence type="ECO:0000256" key="11">
    <source>
        <dbReference type="ARBA" id="ARBA00022989"/>
    </source>
</evidence>
<feature type="coiled-coil region" evidence="14">
    <location>
        <begin position="366"/>
        <end position="404"/>
    </location>
</feature>
<evidence type="ECO:0000259" key="17">
    <source>
        <dbReference type="PROSITE" id="PS50885"/>
    </source>
</evidence>
<dbReference type="RefSeq" id="WP_087357100.1">
    <property type="nucleotide sequence ID" value="NZ_NFLJ01000004.1"/>
</dbReference>
<reference evidence="18 19" key="1">
    <citation type="journal article" date="2018" name="BMC Genomics">
        <title>Whole genome sequencing and function prediction of 133 gut anaerobes isolated from chicken caecum in pure cultures.</title>
        <authorList>
            <person name="Medvecky M."/>
            <person name="Cejkova D."/>
            <person name="Polansky O."/>
            <person name="Karasova D."/>
            <person name="Kubasova T."/>
            <person name="Cizek A."/>
            <person name="Rychlik I."/>
        </authorList>
    </citation>
    <scope>NUCLEOTIDE SEQUENCE [LARGE SCALE GENOMIC DNA]</scope>
    <source>
        <strain evidence="18 19">An13</strain>
    </source>
</reference>
<dbReference type="GO" id="GO:0005886">
    <property type="term" value="C:plasma membrane"/>
    <property type="evidence" value="ECO:0007669"/>
    <property type="project" value="UniProtKB-SubCell"/>
</dbReference>
<keyword evidence="9" id="KW-0418">Kinase</keyword>
<dbReference type="PANTHER" id="PTHR45528">
    <property type="entry name" value="SENSOR HISTIDINE KINASE CPXA"/>
    <property type="match status" value="1"/>
</dbReference>
<evidence type="ECO:0000256" key="5">
    <source>
        <dbReference type="ARBA" id="ARBA00022553"/>
    </source>
</evidence>
<keyword evidence="6" id="KW-0808">Transferase</keyword>
<keyword evidence="14" id="KW-0175">Coiled coil</keyword>
<dbReference type="PROSITE" id="PS50109">
    <property type="entry name" value="HIS_KIN"/>
    <property type="match status" value="1"/>
</dbReference>
<dbReference type="InterPro" id="IPR003660">
    <property type="entry name" value="HAMP_dom"/>
</dbReference>
<keyword evidence="4" id="KW-1003">Cell membrane</keyword>
<evidence type="ECO:0000256" key="10">
    <source>
        <dbReference type="ARBA" id="ARBA00022840"/>
    </source>
</evidence>
<dbReference type="Gene3D" id="6.10.340.10">
    <property type="match status" value="1"/>
</dbReference>
<dbReference type="OrthoDB" id="112712at2"/>
<dbReference type="SMART" id="SM00387">
    <property type="entry name" value="HATPase_c"/>
    <property type="match status" value="1"/>
</dbReference>
<dbReference type="SMART" id="SM00304">
    <property type="entry name" value="HAMP"/>
    <property type="match status" value="1"/>
</dbReference>
<dbReference type="FunFam" id="1.10.287.130:FF:000001">
    <property type="entry name" value="Two-component sensor histidine kinase"/>
    <property type="match status" value="1"/>
</dbReference>
<protein>
    <recommendedName>
        <fullName evidence="3">histidine kinase</fullName>
        <ecNumber evidence="3">2.7.13.3</ecNumber>
    </recommendedName>
</protein>
<evidence type="ECO:0000256" key="1">
    <source>
        <dbReference type="ARBA" id="ARBA00000085"/>
    </source>
</evidence>
<dbReference type="Pfam" id="PF00512">
    <property type="entry name" value="HisKA"/>
    <property type="match status" value="1"/>
</dbReference>
<dbReference type="Gene3D" id="1.10.287.130">
    <property type="match status" value="1"/>
</dbReference>
<keyword evidence="7 15" id="KW-0812">Transmembrane</keyword>